<dbReference type="Pfam" id="PF01557">
    <property type="entry name" value="FAA_hydrolase"/>
    <property type="match status" value="1"/>
</dbReference>
<dbReference type="GO" id="GO:0006107">
    <property type="term" value="P:oxaloacetate metabolic process"/>
    <property type="evidence" value="ECO:0007669"/>
    <property type="project" value="UniProtKB-ARBA"/>
</dbReference>
<protein>
    <recommendedName>
        <fullName evidence="3">Fumarylacetoacetase-like C-terminal domain-containing protein</fullName>
    </recommendedName>
</protein>
<dbReference type="AlphaFoldDB" id="A0AAD7UF61"/>
<evidence type="ECO:0000259" key="3">
    <source>
        <dbReference type="Pfam" id="PF01557"/>
    </source>
</evidence>
<dbReference type="PANTHER" id="PTHR11820:SF100">
    <property type="entry name" value="FUMARYLACETOACETATE HYDROLASE FAMILY PROTEIN (AFU_ORTHOLOGUE AFUA_4G01490)"/>
    <property type="match status" value="1"/>
</dbReference>
<proteinExistence type="inferred from homology"/>
<feature type="domain" description="Fumarylacetoacetase-like C-terminal" evidence="3">
    <location>
        <begin position="81"/>
        <end position="293"/>
    </location>
</feature>
<dbReference type="FunFam" id="3.90.850.10:FF:000002">
    <property type="entry name" value="2-hydroxyhepta-2,4-diene-1,7-dioate isomerase"/>
    <property type="match status" value="1"/>
</dbReference>
<accession>A0AAD7UF61</accession>
<evidence type="ECO:0000313" key="5">
    <source>
        <dbReference type="Proteomes" id="UP001230188"/>
    </source>
</evidence>
<comment type="caution">
    <text evidence="4">The sequence shown here is derived from an EMBL/GenBank/DDBJ whole genome shotgun (WGS) entry which is preliminary data.</text>
</comment>
<dbReference type="PANTHER" id="PTHR11820">
    <property type="entry name" value="ACYLPYRUVASE"/>
    <property type="match status" value="1"/>
</dbReference>
<evidence type="ECO:0000313" key="4">
    <source>
        <dbReference type="EMBL" id="KAJ8604341.1"/>
    </source>
</evidence>
<dbReference type="Proteomes" id="UP001230188">
    <property type="component" value="Unassembled WGS sequence"/>
</dbReference>
<sequence length="323" mass="34737">MWWILVFAFAGSAAFEEERTTADAIIRFVDTTGVERLGAYVGGGRARVVTSEEPTPDKSWVVGDVVVEVGQLLTPVSPPYVLAIGLNYIDHIIATNSTAPLTPAVFFKGSHSVHHPLSPIVIPEISTKPDYEGELGLVFSRDCKDISEADALDCVLGYVVCHDVSARCYQNEDDADNCPGNGGQYSFSKSFDTHAPIGPRLVSVKTLGNATGLTLQTRVNGDLRQNSTTSSLIFGVQQIVSFMTSGTTIPKHTVVCTGTPDGVGDTMDPPTYLQDGDVVDVYIEHIGVLRNPITRLSTKHGLLGRTHVDFDLDDLLLFPSATA</sequence>
<dbReference type="Gene3D" id="3.90.850.10">
    <property type="entry name" value="Fumarylacetoacetase-like, C-terminal domain"/>
    <property type="match status" value="1"/>
</dbReference>
<evidence type="ECO:0000256" key="1">
    <source>
        <dbReference type="ARBA" id="ARBA00010211"/>
    </source>
</evidence>
<keyword evidence="2" id="KW-0479">Metal-binding</keyword>
<evidence type="ECO:0000256" key="2">
    <source>
        <dbReference type="ARBA" id="ARBA00022723"/>
    </source>
</evidence>
<gene>
    <name evidence="4" type="ORF">CTAYLR_002518</name>
</gene>
<dbReference type="GO" id="GO:0046872">
    <property type="term" value="F:metal ion binding"/>
    <property type="evidence" value="ECO:0007669"/>
    <property type="project" value="UniProtKB-KW"/>
</dbReference>
<organism evidence="4 5">
    <name type="scientific">Chrysophaeum taylorii</name>
    <dbReference type="NCBI Taxonomy" id="2483200"/>
    <lineage>
        <taxon>Eukaryota</taxon>
        <taxon>Sar</taxon>
        <taxon>Stramenopiles</taxon>
        <taxon>Ochrophyta</taxon>
        <taxon>Pelagophyceae</taxon>
        <taxon>Pelagomonadales</taxon>
        <taxon>Pelagomonadaceae</taxon>
        <taxon>Chrysophaeum</taxon>
    </lineage>
</organism>
<dbReference type="InterPro" id="IPR036663">
    <property type="entry name" value="Fumarylacetoacetase_C_sf"/>
</dbReference>
<dbReference type="EMBL" id="JAQMWT010000334">
    <property type="protein sequence ID" value="KAJ8604341.1"/>
    <property type="molecule type" value="Genomic_DNA"/>
</dbReference>
<keyword evidence="5" id="KW-1185">Reference proteome</keyword>
<reference evidence="4" key="1">
    <citation type="submission" date="2023-01" db="EMBL/GenBank/DDBJ databases">
        <title>Metagenome sequencing of chrysophaentin producing Chrysophaeum taylorii.</title>
        <authorList>
            <person name="Davison J."/>
            <person name="Bewley C."/>
        </authorList>
    </citation>
    <scope>NUCLEOTIDE SEQUENCE</scope>
    <source>
        <strain evidence="4">NIES-1699</strain>
    </source>
</reference>
<dbReference type="GO" id="GO:0050163">
    <property type="term" value="F:oxaloacetate tautomerase activity"/>
    <property type="evidence" value="ECO:0007669"/>
    <property type="project" value="UniProtKB-ARBA"/>
</dbReference>
<comment type="similarity">
    <text evidence="1">Belongs to the FAH family.</text>
</comment>
<name>A0AAD7UF61_9STRA</name>
<dbReference type="InterPro" id="IPR011234">
    <property type="entry name" value="Fumarylacetoacetase-like_C"/>
</dbReference>
<dbReference type="SUPFAM" id="SSF56529">
    <property type="entry name" value="FAH"/>
    <property type="match status" value="1"/>
</dbReference>